<evidence type="ECO:0000313" key="2">
    <source>
        <dbReference type="EMBL" id="KAK2025382.1"/>
    </source>
</evidence>
<accession>A0AAD9HBP1</accession>
<name>A0AAD9HBP1_9PEZI</name>
<dbReference type="AlphaFoldDB" id="A0AAD9HBP1"/>
<feature type="region of interest" description="Disordered" evidence="1">
    <location>
        <begin position="226"/>
        <end position="260"/>
    </location>
</feature>
<organism evidence="2 3">
    <name type="scientific">Colletotrichum zoysiae</name>
    <dbReference type="NCBI Taxonomy" id="1216348"/>
    <lineage>
        <taxon>Eukaryota</taxon>
        <taxon>Fungi</taxon>
        <taxon>Dikarya</taxon>
        <taxon>Ascomycota</taxon>
        <taxon>Pezizomycotina</taxon>
        <taxon>Sordariomycetes</taxon>
        <taxon>Hypocreomycetidae</taxon>
        <taxon>Glomerellales</taxon>
        <taxon>Glomerellaceae</taxon>
        <taxon>Colletotrichum</taxon>
        <taxon>Colletotrichum graminicola species complex</taxon>
    </lineage>
</organism>
<comment type="caution">
    <text evidence="2">The sequence shown here is derived from an EMBL/GenBank/DDBJ whole genome shotgun (WGS) entry which is preliminary data.</text>
</comment>
<keyword evidence="3" id="KW-1185">Reference proteome</keyword>
<proteinExistence type="predicted"/>
<evidence type="ECO:0000256" key="1">
    <source>
        <dbReference type="SAM" id="MobiDB-lite"/>
    </source>
</evidence>
<protein>
    <submittedName>
        <fullName evidence="2">Uncharacterized protein</fullName>
    </submittedName>
</protein>
<sequence>MADATIVLETHIYSNPLNGLSPWVRNFHLRLSATGNKADILKLVRESMIRLGRADPIAETQITLYWTRHGRVVSIPGTSSSNSMVALPIYHPPQLFSFNVGHPMFHPQHPQTAIVPGHPLALTYSGGANYLHSYGPNTVMVPPTMVSTQQTWMVSGCHGYVNVPIFCADRTGGISGQPVVSDVVREARLDTLAEEGLAGMLDWATGPTGLKLILIVDVDRRGIVSSSVGSPAAPAAPASPSPASPSPAPPAPAASPNPGD</sequence>
<gene>
    <name evidence="2" type="ORF">LX32DRAFT_568095</name>
</gene>
<feature type="compositionally biased region" description="Pro residues" evidence="1">
    <location>
        <begin position="237"/>
        <end position="260"/>
    </location>
</feature>
<dbReference type="Proteomes" id="UP001232148">
    <property type="component" value="Unassembled WGS sequence"/>
</dbReference>
<evidence type="ECO:0000313" key="3">
    <source>
        <dbReference type="Proteomes" id="UP001232148"/>
    </source>
</evidence>
<reference evidence="2" key="1">
    <citation type="submission" date="2021-06" db="EMBL/GenBank/DDBJ databases">
        <title>Comparative genomics, transcriptomics and evolutionary studies reveal genomic signatures of adaptation to plant cell wall in hemibiotrophic fungi.</title>
        <authorList>
            <consortium name="DOE Joint Genome Institute"/>
            <person name="Baroncelli R."/>
            <person name="Diaz J.F."/>
            <person name="Benocci T."/>
            <person name="Peng M."/>
            <person name="Battaglia E."/>
            <person name="Haridas S."/>
            <person name="Andreopoulos W."/>
            <person name="Labutti K."/>
            <person name="Pangilinan J."/>
            <person name="Floch G.L."/>
            <person name="Makela M.R."/>
            <person name="Henrissat B."/>
            <person name="Grigoriev I.V."/>
            <person name="Crouch J.A."/>
            <person name="De Vries R.P."/>
            <person name="Sukno S.A."/>
            <person name="Thon M.R."/>
        </authorList>
    </citation>
    <scope>NUCLEOTIDE SEQUENCE</scope>
    <source>
        <strain evidence="2">MAFF235873</strain>
    </source>
</reference>
<dbReference type="EMBL" id="MU842938">
    <property type="protein sequence ID" value="KAK2025382.1"/>
    <property type="molecule type" value="Genomic_DNA"/>
</dbReference>